<protein>
    <submittedName>
        <fullName evidence="2">TIGR02117 family protein</fullName>
    </submittedName>
</protein>
<gene>
    <name evidence="2" type="ORF">OKE68_01850</name>
</gene>
<name>A0AAP3EVV0_RIEAN</name>
<feature type="transmembrane region" description="Helical" evidence="1">
    <location>
        <begin position="7"/>
        <end position="32"/>
    </location>
</feature>
<evidence type="ECO:0000313" key="2">
    <source>
        <dbReference type="EMBL" id="MCW0523061.1"/>
    </source>
</evidence>
<proteinExistence type="predicted"/>
<evidence type="ECO:0000313" key="3">
    <source>
        <dbReference type="Proteomes" id="UP001207440"/>
    </source>
</evidence>
<organism evidence="2 3">
    <name type="scientific">Riemerella anatipestifer</name>
    <name type="common">Moraxella anatipestifer</name>
    <dbReference type="NCBI Taxonomy" id="34085"/>
    <lineage>
        <taxon>Bacteria</taxon>
        <taxon>Pseudomonadati</taxon>
        <taxon>Bacteroidota</taxon>
        <taxon>Flavobacteriia</taxon>
        <taxon>Flavobacteriales</taxon>
        <taxon>Weeksellaceae</taxon>
        <taxon>Riemerella</taxon>
    </lineage>
</organism>
<dbReference type="NCBIfam" id="TIGR02117">
    <property type="entry name" value="chp_urease_rgn"/>
    <property type="match status" value="1"/>
</dbReference>
<sequence>MKKILVFLLKALGAVVGFVVVYVLLGLLLPLIPVAEERVSEAKTIPVYIYTNGVHTDLVMPTQTPLINWSEVVPYKNTRSQNENLPYLAVGWGDKGFYLDTPEWADLKFSTAFNAAFGLGESAMHCTYYAKMKEGEDCKKIMLTETQYANLVRFVKESFDTDESGKTILIKTDAVYGSNDAFYEAKGSYSFMHTCNTWANNGLKAAGQKAALWTPTDFGIFRHYR</sequence>
<dbReference type="Proteomes" id="UP001207440">
    <property type="component" value="Unassembled WGS sequence"/>
</dbReference>
<keyword evidence="1" id="KW-1133">Transmembrane helix</keyword>
<reference evidence="2" key="1">
    <citation type="submission" date="2022-10" db="EMBL/GenBank/DDBJ databases">
        <title>Sifting through the core-genome to identify putative cross-protective antigens against Riemerella anatipestifer.</title>
        <authorList>
            <person name="Zheng X."/>
            <person name="Zhang W."/>
        </authorList>
    </citation>
    <scope>NUCLEOTIDE SEQUENCE</scope>
    <source>
        <strain evidence="2">ZWRA178</strain>
    </source>
</reference>
<dbReference type="Pfam" id="PF09601">
    <property type="entry name" value="DUF2459"/>
    <property type="match status" value="1"/>
</dbReference>
<comment type="caution">
    <text evidence="2">The sequence shown here is derived from an EMBL/GenBank/DDBJ whole genome shotgun (WGS) entry which is preliminary data.</text>
</comment>
<dbReference type="AlphaFoldDB" id="A0AAP3EVV0"/>
<keyword evidence="1" id="KW-0472">Membrane</keyword>
<evidence type="ECO:0000256" key="1">
    <source>
        <dbReference type="SAM" id="Phobius"/>
    </source>
</evidence>
<dbReference type="EMBL" id="JAOZYT010000006">
    <property type="protein sequence ID" value="MCW0523061.1"/>
    <property type="molecule type" value="Genomic_DNA"/>
</dbReference>
<dbReference type="InterPro" id="IPR011727">
    <property type="entry name" value="CHP02117"/>
</dbReference>
<dbReference type="RefSeq" id="WP_064971023.1">
    <property type="nucleotide sequence ID" value="NZ_CP029760.1"/>
</dbReference>
<keyword evidence="1" id="KW-0812">Transmembrane</keyword>
<accession>A0AAP3EVV0</accession>